<dbReference type="AlphaFoldDB" id="A0A7J4Y293"/>
<dbReference type="NCBIfam" id="TIGR04057">
    <property type="entry name" value="SusC_RagA_signa"/>
    <property type="match status" value="1"/>
</dbReference>
<dbReference type="Proteomes" id="UP000424805">
    <property type="component" value="Unassembled WGS sequence"/>
</dbReference>
<dbReference type="FunFam" id="2.60.40.1120:FF:000003">
    <property type="entry name" value="Outer membrane protein Omp121"/>
    <property type="match status" value="1"/>
</dbReference>
<feature type="signal peptide" evidence="2">
    <location>
        <begin position="1"/>
        <end position="21"/>
    </location>
</feature>
<gene>
    <name evidence="4" type="ORF">F3B90_02900</name>
</gene>
<keyword evidence="1" id="KW-0812">Transmembrane</keyword>
<proteinExistence type="inferred from homology"/>
<dbReference type="EMBL" id="VWFP01000002">
    <property type="protein sequence ID" value="KAA4629702.1"/>
    <property type="molecule type" value="Genomic_DNA"/>
</dbReference>
<comment type="caution">
    <text evidence="4">The sequence shown here is derived from an EMBL/GenBank/DDBJ whole genome shotgun (WGS) entry which is preliminary data.</text>
</comment>
<organism evidence="4 5">
    <name type="scientific">Bacteroides ovatus</name>
    <dbReference type="NCBI Taxonomy" id="28116"/>
    <lineage>
        <taxon>Bacteria</taxon>
        <taxon>Pseudomonadati</taxon>
        <taxon>Bacteroidota</taxon>
        <taxon>Bacteroidia</taxon>
        <taxon>Bacteroidales</taxon>
        <taxon>Bacteroidaceae</taxon>
        <taxon>Bacteroides</taxon>
    </lineage>
</organism>
<evidence type="ECO:0000256" key="1">
    <source>
        <dbReference type="PROSITE-ProRule" id="PRU01360"/>
    </source>
</evidence>
<dbReference type="PROSITE" id="PS52016">
    <property type="entry name" value="TONB_DEPENDENT_REC_3"/>
    <property type="match status" value="1"/>
</dbReference>
<evidence type="ECO:0000259" key="3">
    <source>
        <dbReference type="Pfam" id="PF07715"/>
    </source>
</evidence>
<dbReference type="Pfam" id="PF07715">
    <property type="entry name" value="Plug"/>
    <property type="match status" value="1"/>
</dbReference>
<dbReference type="InterPro" id="IPR023997">
    <property type="entry name" value="TonB-dep_OMP_SusC/RagA_CS"/>
</dbReference>
<dbReference type="FunFam" id="2.170.130.10:FF:000003">
    <property type="entry name" value="SusC/RagA family TonB-linked outer membrane protein"/>
    <property type="match status" value="1"/>
</dbReference>
<evidence type="ECO:0000313" key="5">
    <source>
        <dbReference type="Proteomes" id="UP000424805"/>
    </source>
</evidence>
<reference evidence="4 5" key="1">
    <citation type="journal article" date="2019" name="Nat. Med.">
        <title>A library of human gut bacterial isolates paired with longitudinal multiomics data enables mechanistic microbiome research.</title>
        <authorList>
            <person name="Poyet M."/>
            <person name="Groussin M."/>
            <person name="Gibbons S.M."/>
            <person name="Avila-Pacheco J."/>
            <person name="Jiang X."/>
            <person name="Kearney S.M."/>
            <person name="Perrotta A.R."/>
            <person name="Berdy B."/>
            <person name="Zhao S."/>
            <person name="Lieberman T.D."/>
            <person name="Swanson P.K."/>
            <person name="Smith M."/>
            <person name="Roesemann S."/>
            <person name="Alexander J.E."/>
            <person name="Rich S.A."/>
            <person name="Livny J."/>
            <person name="Vlamakis H."/>
            <person name="Clish C."/>
            <person name="Bullock K."/>
            <person name="Deik A."/>
            <person name="Scott J."/>
            <person name="Pierce K.A."/>
            <person name="Xavier R.J."/>
            <person name="Alm E.J."/>
        </authorList>
    </citation>
    <scope>NUCLEOTIDE SEQUENCE [LARGE SCALE GENOMIC DNA]</scope>
    <source>
        <strain evidence="4 5">BIOML-A15</strain>
    </source>
</reference>
<comment type="subcellular location">
    <subcellularLocation>
        <location evidence="1">Cell outer membrane</location>
        <topology evidence="1">Multi-pass membrane protein</topology>
    </subcellularLocation>
</comment>
<dbReference type="Gene3D" id="2.60.40.1120">
    <property type="entry name" value="Carboxypeptidase-like, regulatory domain"/>
    <property type="match status" value="1"/>
</dbReference>
<dbReference type="InterPro" id="IPR039426">
    <property type="entry name" value="TonB-dep_rcpt-like"/>
</dbReference>
<accession>A0A7J4Y293</accession>
<sequence length="1022" mass="114955">MKRKHLCLLLLVFLSFMRLSAQEGIVVLGIVLDEAKEPMPGVTVAEKGTSNGTMTDLDGRYSIKLTSEDAVLVFRFLGYETQEVKVGGKKDINLQLNPVATELTEVVVVGYGAQKKASVVGAISAIKPEAIARTSKTAITQSLAGNVAGVIAVQRSGEVGNDHADFWIRGINTFAGGSNPLIIVDGVERSFNSIDPQEIESFSVLKDASATAIYGVRGANGVIIITTKKGKVSPPQISFNIEKSFKAPTMLPKFVDAVDYMKIANEASLRTGHGEVFTPSRINNTIDNVDPDLYPNVNWIDELVKPMAHHQRVNLNITGGAPKVRYFVSASYHNESGLFETDTDRNWNSNITQNQVNFRSNLDINITPTTTVGIYLGSQMRIKNSPNISSDYAWNVMMEVPPYFIPKRYSDGRLAAYGAGSEKGLNPYNLLTQYGTQKYTTSDINATANIVQKLDFVTKGLEGKLVYAYDVWTEHMYTQTYAPELWYATSRDANNDLVAVQVDPGSPFLNKSVYSNMSYRTYLEGSLIYNRTFNDHQIGGLFLYSHSTKGVKEGSNEYGVIPYKYQGIAARATYGYKGRYLAEFNMGYNGSENFAKGKRFGFFPAFALGWIVSEEDFWQPLAKTVNKLKIRGSFGEVGNDQFSSGRRFAYITEIRDDGGYDFGLPGSSNSFGGLMEGHFGFNNLTWETETKRDIGLEIGLFNMLELNIDYFFNSRRDILVSRRTIPGTAGFNEQPFVNYGKMQNKGVDLSLSFDKQFADFRISARGTFTYARNKMVEIDEPEVQFDNLYETGHRFGQQYGLVAERLYEASDFDANGNLLQQYAVPTFFSDLKPGDIKYVDINGDGYINDNDKTAIGYTELPEIVYGFGVNVAYKNFDFGVRFQGVANTTRMINDDSFLPFARTIQKGNLYEDVIFDRWTEKNPRQDVFFPRMRDYKDSHNYVNSTWWQKDMSFLRMKDIELGYSLPQSLIQKRGIQKLRFYVLANNILTFSKFKLWDVELGTNNGMKYPMMKNINIGLELTF</sequence>
<dbReference type="InterPro" id="IPR023996">
    <property type="entry name" value="TonB-dep_OMP_SusC/RagA"/>
</dbReference>
<dbReference type="Pfam" id="PF13715">
    <property type="entry name" value="CarbopepD_reg_2"/>
    <property type="match status" value="1"/>
</dbReference>
<dbReference type="NCBIfam" id="TIGR04056">
    <property type="entry name" value="OMP_RagA_SusC"/>
    <property type="match status" value="1"/>
</dbReference>
<dbReference type="SUPFAM" id="SSF56935">
    <property type="entry name" value="Porins"/>
    <property type="match status" value="1"/>
</dbReference>
<dbReference type="SUPFAM" id="SSF49464">
    <property type="entry name" value="Carboxypeptidase regulatory domain-like"/>
    <property type="match status" value="1"/>
</dbReference>
<dbReference type="GO" id="GO:0009279">
    <property type="term" value="C:cell outer membrane"/>
    <property type="evidence" value="ECO:0007669"/>
    <property type="project" value="UniProtKB-SubCell"/>
</dbReference>
<protein>
    <submittedName>
        <fullName evidence="4">TonB-dependent receptor</fullName>
    </submittedName>
</protein>
<keyword evidence="1" id="KW-1134">Transmembrane beta strand</keyword>
<feature type="chain" id="PRO_5029640053" evidence="2">
    <location>
        <begin position="22"/>
        <end position="1022"/>
    </location>
</feature>
<keyword evidence="1" id="KW-0998">Cell outer membrane</keyword>
<keyword evidence="1" id="KW-0472">Membrane</keyword>
<keyword evidence="4" id="KW-0675">Receptor</keyword>
<name>A0A7J4Y293_BACOV</name>
<feature type="domain" description="TonB-dependent receptor plug" evidence="3">
    <location>
        <begin position="116"/>
        <end position="222"/>
    </location>
</feature>
<keyword evidence="1" id="KW-0813">Transport</keyword>
<evidence type="ECO:0000256" key="2">
    <source>
        <dbReference type="SAM" id="SignalP"/>
    </source>
</evidence>
<dbReference type="InterPro" id="IPR012910">
    <property type="entry name" value="Plug_dom"/>
</dbReference>
<dbReference type="InterPro" id="IPR037066">
    <property type="entry name" value="Plug_dom_sf"/>
</dbReference>
<dbReference type="InterPro" id="IPR008969">
    <property type="entry name" value="CarboxyPept-like_regulatory"/>
</dbReference>
<comment type="similarity">
    <text evidence="1">Belongs to the TonB-dependent receptor family.</text>
</comment>
<keyword evidence="2" id="KW-0732">Signal</keyword>
<dbReference type="Gene3D" id="2.170.130.10">
    <property type="entry name" value="TonB-dependent receptor, plug domain"/>
    <property type="match status" value="1"/>
</dbReference>
<evidence type="ECO:0000313" key="4">
    <source>
        <dbReference type="EMBL" id="KAA4629702.1"/>
    </source>
</evidence>